<dbReference type="InterPro" id="IPR001387">
    <property type="entry name" value="Cro/C1-type_HTH"/>
</dbReference>
<dbReference type="Proteomes" id="UP000629870">
    <property type="component" value="Unassembled WGS sequence"/>
</dbReference>
<dbReference type="EMBL" id="JACHEW010000009">
    <property type="protein sequence ID" value="MBB6016837.1"/>
    <property type="molecule type" value="Genomic_DNA"/>
</dbReference>
<dbReference type="RefSeq" id="WP_249038999.1">
    <property type="nucleotide sequence ID" value="NZ_JACHEW010000009.1"/>
</dbReference>
<reference evidence="2 3" key="1">
    <citation type="submission" date="2020-08" db="EMBL/GenBank/DDBJ databases">
        <title>Genomic Encyclopedia of Type Strains, Phase IV (KMG-IV): sequencing the most valuable type-strain genomes for metagenomic binning, comparative biology and taxonomic classification.</title>
        <authorList>
            <person name="Goeker M."/>
        </authorList>
    </citation>
    <scope>NUCLEOTIDE SEQUENCE [LARGE SCALE GENOMIC DNA]</scope>
    <source>
        <strain evidence="2 3">DSM 12027</strain>
    </source>
</reference>
<organism evidence="2 3">
    <name type="scientific">Deinococcus radiopugnans ATCC 19172</name>
    <dbReference type="NCBI Taxonomy" id="585398"/>
    <lineage>
        <taxon>Bacteria</taxon>
        <taxon>Thermotogati</taxon>
        <taxon>Deinococcota</taxon>
        <taxon>Deinococci</taxon>
        <taxon>Deinococcales</taxon>
        <taxon>Deinococcaceae</taxon>
        <taxon>Deinococcus</taxon>
    </lineage>
</organism>
<dbReference type="Gene3D" id="1.10.260.40">
    <property type="entry name" value="lambda repressor-like DNA-binding domains"/>
    <property type="match status" value="1"/>
</dbReference>
<accession>A0ABR6NS26</accession>
<dbReference type="PROSITE" id="PS50943">
    <property type="entry name" value="HTH_CROC1"/>
    <property type="match status" value="1"/>
</dbReference>
<evidence type="ECO:0000313" key="2">
    <source>
        <dbReference type="EMBL" id="MBB6016837.1"/>
    </source>
</evidence>
<gene>
    <name evidence="2" type="ORF">HNQ04_002092</name>
</gene>
<comment type="caution">
    <text evidence="2">The sequence shown here is derived from an EMBL/GenBank/DDBJ whole genome shotgun (WGS) entry which is preliminary data.</text>
</comment>
<dbReference type="CDD" id="cd00093">
    <property type="entry name" value="HTH_XRE"/>
    <property type="match status" value="1"/>
</dbReference>
<evidence type="ECO:0000259" key="1">
    <source>
        <dbReference type="PROSITE" id="PS50943"/>
    </source>
</evidence>
<sequence>MESTDARTAVDAAMKARGLTQGKLAELIDSHPAAVSRALGSNLIDRRSLWIKILDALGLEIVVRPKQND</sequence>
<dbReference type="InterPro" id="IPR010982">
    <property type="entry name" value="Lambda_DNA-bd_dom_sf"/>
</dbReference>
<evidence type="ECO:0000313" key="3">
    <source>
        <dbReference type="Proteomes" id="UP000629870"/>
    </source>
</evidence>
<feature type="domain" description="HTH cro/C1-type" evidence="1">
    <location>
        <begin position="10"/>
        <end position="64"/>
    </location>
</feature>
<name>A0ABR6NS26_9DEIO</name>
<proteinExistence type="predicted"/>
<protein>
    <submittedName>
        <fullName evidence="2">HTH-type transcriptional regulator/antitoxin HipB</fullName>
    </submittedName>
</protein>
<keyword evidence="3" id="KW-1185">Reference proteome</keyword>
<dbReference type="SUPFAM" id="SSF47413">
    <property type="entry name" value="lambda repressor-like DNA-binding domains"/>
    <property type="match status" value="1"/>
</dbReference>